<sequence length="70" mass="7952">AELGESSNTRVQDSTMTDAEYEIEWLKNNPEDTTTVNHEEEALFSVDPEVEALFHYPPGHAPEYLSDQNL</sequence>
<feature type="non-terminal residue" evidence="1">
    <location>
        <position position="70"/>
    </location>
</feature>
<keyword evidence="2" id="KW-1185">Reference proteome</keyword>
<proteinExistence type="predicted"/>
<evidence type="ECO:0000313" key="1">
    <source>
        <dbReference type="EMBL" id="MCI89764.1"/>
    </source>
</evidence>
<evidence type="ECO:0000313" key="2">
    <source>
        <dbReference type="Proteomes" id="UP000265520"/>
    </source>
</evidence>
<comment type="caution">
    <text evidence="1">The sequence shown here is derived from an EMBL/GenBank/DDBJ whole genome shotgun (WGS) entry which is preliminary data.</text>
</comment>
<accession>A0A392VMZ4</accession>
<name>A0A392VMZ4_9FABA</name>
<dbReference type="AlphaFoldDB" id="A0A392VMZ4"/>
<organism evidence="1 2">
    <name type="scientific">Trifolium medium</name>
    <dbReference type="NCBI Taxonomy" id="97028"/>
    <lineage>
        <taxon>Eukaryota</taxon>
        <taxon>Viridiplantae</taxon>
        <taxon>Streptophyta</taxon>
        <taxon>Embryophyta</taxon>
        <taxon>Tracheophyta</taxon>
        <taxon>Spermatophyta</taxon>
        <taxon>Magnoliopsida</taxon>
        <taxon>eudicotyledons</taxon>
        <taxon>Gunneridae</taxon>
        <taxon>Pentapetalae</taxon>
        <taxon>rosids</taxon>
        <taxon>fabids</taxon>
        <taxon>Fabales</taxon>
        <taxon>Fabaceae</taxon>
        <taxon>Papilionoideae</taxon>
        <taxon>50 kb inversion clade</taxon>
        <taxon>NPAAA clade</taxon>
        <taxon>Hologalegina</taxon>
        <taxon>IRL clade</taxon>
        <taxon>Trifolieae</taxon>
        <taxon>Trifolium</taxon>
    </lineage>
</organism>
<protein>
    <submittedName>
        <fullName evidence="1">Uncharacterized protein</fullName>
    </submittedName>
</protein>
<reference evidence="1 2" key="1">
    <citation type="journal article" date="2018" name="Front. Plant Sci.">
        <title>Red Clover (Trifolium pratense) and Zigzag Clover (T. medium) - A Picture of Genomic Similarities and Differences.</title>
        <authorList>
            <person name="Dluhosova J."/>
            <person name="Istvanek J."/>
            <person name="Nedelnik J."/>
            <person name="Repkova J."/>
        </authorList>
    </citation>
    <scope>NUCLEOTIDE SEQUENCE [LARGE SCALE GENOMIC DNA]</scope>
    <source>
        <strain evidence="2">cv. 10/8</strain>
        <tissue evidence="1">Leaf</tissue>
    </source>
</reference>
<dbReference type="EMBL" id="LXQA011227388">
    <property type="protein sequence ID" value="MCI89764.1"/>
    <property type="molecule type" value="Genomic_DNA"/>
</dbReference>
<dbReference type="Proteomes" id="UP000265520">
    <property type="component" value="Unassembled WGS sequence"/>
</dbReference>
<feature type="non-terminal residue" evidence="1">
    <location>
        <position position="1"/>
    </location>
</feature>